<protein>
    <submittedName>
        <fullName evidence="3">D-alanyl-D-alanine carboxypeptidase</fullName>
        <ecNumber evidence="3">3.4.16.4</ecNumber>
    </submittedName>
</protein>
<keyword evidence="3" id="KW-0645">Protease</keyword>
<dbReference type="Pfam" id="PF00144">
    <property type="entry name" value="Beta-lactamase"/>
    <property type="match status" value="1"/>
</dbReference>
<dbReference type="InterPro" id="IPR001466">
    <property type="entry name" value="Beta-lactam-related"/>
</dbReference>
<dbReference type="AlphaFoldDB" id="A0A7W0HPU3"/>
<dbReference type="SUPFAM" id="SSF56601">
    <property type="entry name" value="beta-lactamase/transpeptidase-like"/>
    <property type="match status" value="1"/>
</dbReference>
<dbReference type="InterPro" id="IPR023650">
    <property type="entry name" value="Beta-lactam_class-A_AS"/>
</dbReference>
<name>A0A7W0HPU3_9ACTN</name>
<evidence type="ECO:0000313" key="3">
    <source>
        <dbReference type="EMBL" id="MBA2891233.1"/>
    </source>
</evidence>
<dbReference type="EC" id="3.4.16.4" evidence="3"/>
<keyword evidence="4" id="KW-1185">Reference proteome</keyword>
<comment type="caution">
    <text evidence="3">The sequence shown here is derived from an EMBL/GenBank/DDBJ whole genome shotgun (WGS) entry which is preliminary data.</text>
</comment>
<dbReference type="EMBL" id="JACDUR010000003">
    <property type="protein sequence ID" value="MBA2891233.1"/>
    <property type="molecule type" value="Genomic_DNA"/>
</dbReference>
<reference evidence="3 4" key="1">
    <citation type="submission" date="2020-07" db="EMBL/GenBank/DDBJ databases">
        <title>Genomic Encyclopedia of Type Strains, Phase IV (KMG-IV): sequencing the most valuable type-strain genomes for metagenomic binning, comparative biology and taxonomic classification.</title>
        <authorList>
            <person name="Goeker M."/>
        </authorList>
    </citation>
    <scope>NUCLEOTIDE SEQUENCE [LARGE SCALE GENOMIC DNA]</scope>
    <source>
        <strain evidence="3 4">DSM 45533</strain>
    </source>
</reference>
<dbReference type="RefSeq" id="WP_181610055.1">
    <property type="nucleotide sequence ID" value="NZ_BAABAM010000002.1"/>
</dbReference>
<evidence type="ECO:0000256" key="1">
    <source>
        <dbReference type="SAM" id="SignalP"/>
    </source>
</evidence>
<evidence type="ECO:0000259" key="2">
    <source>
        <dbReference type="Pfam" id="PF00144"/>
    </source>
</evidence>
<accession>A0A7W0HPU3</accession>
<keyword evidence="3" id="KW-0378">Hydrolase</keyword>
<dbReference type="Gene3D" id="3.40.710.10">
    <property type="entry name" value="DD-peptidase/beta-lactamase superfamily"/>
    <property type="match status" value="1"/>
</dbReference>
<gene>
    <name evidence="3" type="ORF">HNR30_002574</name>
</gene>
<dbReference type="Proteomes" id="UP000530928">
    <property type="component" value="Unassembled WGS sequence"/>
</dbReference>
<dbReference type="InterPro" id="IPR012338">
    <property type="entry name" value="Beta-lactam/transpept-like"/>
</dbReference>
<dbReference type="PANTHER" id="PTHR46825">
    <property type="entry name" value="D-ALANYL-D-ALANINE-CARBOXYPEPTIDASE/ENDOPEPTIDASE AMPH"/>
    <property type="match status" value="1"/>
</dbReference>
<feature type="chain" id="PRO_5030768103" evidence="1">
    <location>
        <begin position="24"/>
        <end position="349"/>
    </location>
</feature>
<dbReference type="PROSITE" id="PS00146">
    <property type="entry name" value="BETA_LACTAMASE_A"/>
    <property type="match status" value="1"/>
</dbReference>
<proteinExistence type="predicted"/>
<keyword evidence="3" id="KW-0121">Carboxypeptidase</keyword>
<keyword evidence="1" id="KW-0732">Signal</keyword>
<sequence>MRRYLAAAVLAAVVLGTAAPAVAAVQPLQKQLDHLTTRDGLPGAVLSVREPDGTVRTLTSGTAERGTGRPMVGADARFRIASVTKPVIAAAVLDLVRQGRIELDAPVEKYAPGLLDGRPITVRQLLDHTSGLPEYVDHVDPSGPLNDRVFLRAALDADPVGPGWSYANTNYLVAGMLIEKVTGKGFRTYTRQTVLRSLDDTYWPRQDETGIRGEHAHTYGVDPLNPQSQGKKVVDTTRQPGYLFGASGGLISTPEDLNRFWQSLPASTLKTMSASTVPAADPPGARQGLGPAVVRLSCGPVWMHGGGLPGVRSLSGRDRAGRAVTLYVTGVPKDEKRLFGVFDAAMCAR</sequence>
<organism evidence="3 4">
    <name type="scientific">Nonomuraea soli</name>
    <dbReference type="NCBI Taxonomy" id="1032476"/>
    <lineage>
        <taxon>Bacteria</taxon>
        <taxon>Bacillati</taxon>
        <taxon>Actinomycetota</taxon>
        <taxon>Actinomycetes</taxon>
        <taxon>Streptosporangiales</taxon>
        <taxon>Streptosporangiaceae</taxon>
        <taxon>Nonomuraea</taxon>
    </lineage>
</organism>
<feature type="signal peptide" evidence="1">
    <location>
        <begin position="1"/>
        <end position="23"/>
    </location>
</feature>
<feature type="domain" description="Beta-lactamase-related" evidence="2">
    <location>
        <begin position="31"/>
        <end position="332"/>
    </location>
</feature>
<dbReference type="InterPro" id="IPR050491">
    <property type="entry name" value="AmpC-like"/>
</dbReference>
<dbReference type="PANTHER" id="PTHR46825:SF7">
    <property type="entry name" value="D-ALANYL-D-ALANINE CARBOXYPEPTIDASE"/>
    <property type="match status" value="1"/>
</dbReference>
<evidence type="ECO:0000313" key="4">
    <source>
        <dbReference type="Proteomes" id="UP000530928"/>
    </source>
</evidence>
<dbReference type="GO" id="GO:0009002">
    <property type="term" value="F:serine-type D-Ala-D-Ala carboxypeptidase activity"/>
    <property type="evidence" value="ECO:0007669"/>
    <property type="project" value="UniProtKB-EC"/>
</dbReference>